<gene>
    <name evidence="1" type="ORF">METZ01_LOCUS431124</name>
</gene>
<evidence type="ECO:0000313" key="1">
    <source>
        <dbReference type="EMBL" id="SVD78270.1"/>
    </source>
</evidence>
<dbReference type="EMBL" id="UINC01172938">
    <property type="protein sequence ID" value="SVD78270.1"/>
    <property type="molecule type" value="Genomic_DNA"/>
</dbReference>
<feature type="non-terminal residue" evidence="1">
    <location>
        <position position="38"/>
    </location>
</feature>
<protein>
    <submittedName>
        <fullName evidence="1">Uncharacterized protein</fullName>
    </submittedName>
</protein>
<organism evidence="1">
    <name type="scientific">marine metagenome</name>
    <dbReference type="NCBI Taxonomy" id="408172"/>
    <lineage>
        <taxon>unclassified sequences</taxon>
        <taxon>metagenomes</taxon>
        <taxon>ecological metagenomes</taxon>
    </lineage>
</organism>
<name>A0A382Y569_9ZZZZ</name>
<dbReference type="AlphaFoldDB" id="A0A382Y569"/>
<reference evidence="1" key="1">
    <citation type="submission" date="2018-05" db="EMBL/GenBank/DDBJ databases">
        <authorList>
            <person name="Lanie J.A."/>
            <person name="Ng W.-L."/>
            <person name="Kazmierczak K.M."/>
            <person name="Andrzejewski T.M."/>
            <person name="Davidsen T.M."/>
            <person name="Wayne K.J."/>
            <person name="Tettelin H."/>
            <person name="Glass J.I."/>
            <person name="Rusch D."/>
            <person name="Podicherti R."/>
            <person name="Tsui H.-C.T."/>
            <person name="Winkler M.E."/>
        </authorList>
    </citation>
    <scope>NUCLEOTIDE SEQUENCE</scope>
</reference>
<proteinExistence type="predicted"/>
<sequence>MIDIATGDNNSDNIIDARNEYQSIAGIIYEDDKSYENR</sequence>
<accession>A0A382Y569</accession>